<keyword evidence="2" id="KW-1003">Cell membrane</keyword>
<feature type="transmembrane region" description="Helical" evidence="6">
    <location>
        <begin position="149"/>
        <end position="170"/>
    </location>
</feature>
<evidence type="ECO:0000313" key="9">
    <source>
        <dbReference type="Proteomes" id="UP000886724"/>
    </source>
</evidence>
<feature type="transmembrane region" description="Helical" evidence="6">
    <location>
        <begin position="223"/>
        <end position="242"/>
    </location>
</feature>
<evidence type="ECO:0000256" key="5">
    <source>
        <dbReference type="ARBA" id="ARBA00023136"/>
    </source>
</evidence>
<dbReference type="AlphaFoldDB" id="A0A9D2BP60"/>
<dbReference type="Proteomes" id="UP000886724">
    <property type="component" value="Unassembled WGS sequence"/>
</dbReference>
<feature type="transmembrane region" description="Helical" evidence="6">
    <location>
        <begin position="300"/>
        <end position="322"/>
    </location>
</feature>
<name>A0A9D2BP60_9FIRM</name>
<feature type="transmembrane region" description="Helical" evidence="6">
    <location>
        <begin position="276"/>
        <end position="294"/>
    </location>
</feature>
<protein>
    <recommendedName>
        <fullName evidence="7">ABC3 transporter permease C-terminal domain-containing protein</fullName>
    </recommendedName>
</protein>
<evidence type="ECO:0000256" key="1">
    <source>
        <dbReference type="ARBA" id="ARBA00004651"/>
    </source>
</evidence>
<evidence type="ECO:0000256" key="3">
    <source>
        <dbReference type="ARBA" id="ARBA00022692"/>
    </source>
</evidence>
<evidence type="ECO:0000256" key="2">
    <source>
        <dbReference type="ARBA" id="ARBA00022475"/>
    </source>
</evidence>
<feature type="transmembrane region" description="Helical" evidence="6">
    <location>
        <begin position="200"/>
        <end position="217"/>
    </location>
</feature>
<dbReference type="InterPro" id="IPR003838">
    <property type="entry name" value="ABC3_permease_C"/>
</dbReference>
<dbReference type="EMBL" id="DXET01000242">
    <property type="protein sequence ID" value="HIX82454.1"/>
    <property type="molecule type" value="Genomic_DNA"/>
</dbReference>
<feature type="transmembrane region" description="Helical" evidence="6">
    <location>
        <begin position="20"/>
        <end position="39"/>
    </location>
</feature>
<dbReference type="Pfam" id="PF02687">
    <property type="entry name" value="FtsX"/>
    <property type="match status" value="1"/>
</dbReference>
<sequence length="420" mass="48132">MGLFKLALQSLKSDLLKTIFYFLSFLLTTVFIFLFFNLAMNPAAGINLGGRDKTIVTPIAVFVILIAMICVFMANDFYVLAKSKDISIVLMSGASVYKVGMYLLLQSLIVMFFAILLGLLLGYLLVPVLNRIFFITFNYSGDFYYVSDRAYVATTIILLFEVGWCTYLNMGYCYRTSINKLINDSVKIETFGFKLRKPSNLFYILAFIVPLIIFPWLKSVEDYLLLSIVAMIGLYGVIKHIIPELIERFQEKYGIENQYLLIVFGNVKYDLQRVRMLVLLVMMSALVLMCSILYTLNTPLISTIVLFSYLSVMILLALTSLFKLGMELKGRKKSFANLYYLGYSLKDLKKIINLEMIIFYGMIILIPLVYQIVIIIRLYSLGLINFYLIALMLIISIIPMLFCMVACIIMYHHILPKSII</sequence>
<evidence type="ECO:0000256" key="6">
    <source>
        <dbReference type="SAM" id="Phobius"/>
    </source>
</evidence>
<keyword evidence="5 6" id="KW-0472">Membrane</keyword>
<proteinExistence type="predicted"/>
<accession>A0A9D2BP60</accession>
<reference evidence="8" key="1">
    <citation type="journal article" date="2021" name="PeerJ">
        <title>Extensive microbial diversity within the chicken gut microbiome revealed by metagenomics and culture.</title>
        <authorList>
            <person name="Gilroy R."/>
            <person name="Ravi A."/>
            <person name="Getino M."/>
            <person name="Pursley I."/>
            <person name="Horton D.L."/>
            <person name="Alikhan N.F."/>
            <person name="Baker D."/>
            <person name="Gharbi K."/>
            <person name="Hall N."/>
            <person name="Watson M."/>
            <person name="Adriaenssens E.M."/>
            <person name="Foster-Nyarko E."/>
            <person name="Jarju S."/>
            <person name="Secka A."/>
            <person name="Antonio M."/>
            <person name="Oren A."/>
            <person name="Chaudhuri R.R."/>
            <person name="La Ragione R."/>
            <person name="Hildebrand F."/>
            <person name="Pallen M.J."/>
        </authorList>
    </citation>
    <scope>NUCLEOTIDE SEQUENCE</scope>
    <source>
        <strain evidence="8">ChiGjej1B1-14440</strain>
    </source>
</reference>
<keyword evidence="3 6" id="KW-0812">Transmembrane</keyword>
<reference evidence="8" key="2">
    <citation type="submission" date="2021-04" db="EMBL/GenBank/DDBJ databases">
        <authorList>
            <person name="Gilroy R."/>
        </authorList>
    </citation>
    <scope>NUCLEOTIDE SEQUENCE</scope>
    <source>
        <strain evidence="8">ChiGjej1B1-14440</strain>
    </source>
</reference>
<evidence type="ECO:0000256" key="4">
    <source>
        <dbReference type="ARBA" id="ARBA00022989"/>
    </source>
</evidence>
<feature type="domain" description="ABC3 transporter permease C-terminal" evidence="7">
    <location>
        <begin position="59"/>
        <end position="159"/>
    </location>
</feature>
<organism evidence="8 9">
    <name type="scientific">Candidatus Erysipelatoclostridium merdavium</name>
    <dbReference type="NCBI Taxonomy" id="2838566"/>
    <lineage>
        <taxon>Bacteria</taxon>
        <taxon>Bacillati</taxon>
        <taxon>Bacillota</taxon>
        <taxon>Erysipelotrichia</taxon>
        <taxon>Erysipelotrichales</taxon>
        <taxon>Erysipelotrichales incertae sedis</taxon>
    </lineage>
</organism>
<feature type="transmembrane region" description="Helical" evidence="6">
    <location>
        <begin position="386"/>
        <end position="411"/>
    </location>
</feature>
<feature type="transmembrane region" description="Helical" evidence="6">
    <location>
        <begin position="357"/>
        <end position="380"/>
    </location>
</feature>
<evidence type="ECO:0000313" key="8">
    <source>
        <dbReference type="EMBL" id="HIX82454.1"/>
    </source>
</evidence>
<dbReference type="GO" id="GO:0005886">
    <property type="term" value="C:plasma membrane"/>
    <property type="evidence" value="ECO:0007669"/>
    <property type="project" value="UniProtKB-SubCell"/>
</dbReference>
<comment type="subcellular location">
    <subcellularLocation>
        <location evidence="1">Cell membrane</location>
        <topology evidence="1">Multi-pass membrane protein</topology>
    </subcellularLocation>
</comment>
<gene>
    <name evidence="8" type="ORF">H9980_10885</name>
</gene>
<keyword evidence="4 6" id="KW-1133">Transmembrane helix</keyword>
<feature type="transmembrane region" description="Helical" evidence="6">
    <location>
        <begin position="102"/>
        <end position="129"/>
    </location>
</feature>
<comment type="caution">
    <text evidence="8">The sequence shown here is derived from an EMBL/GenBank/DDBJ whole genome shotgun (WGS) entry which is preliminary data.</text>
</comment>
<evidence type="ECO:0000259" key="7">
    <source>
        <dbReference type="Pfam" id="PF02687"/>
    </source>
</evidence>
<feature type="transmembrane region" description="Helical" evidence="6">
    <location>
        <begin position="59"/>
        <end position="81"/>
    </location>
</feature>